<gene>
    <name evidence="1" type="ORF">SAMN02927900_05365</name>
</gene>
<reference evidence="1 2" key="1">
    <citation type="submission" date="2016-10" db="EMBL/GenBank/DDBJ databases">
        <authorList>
            <person name="de Groot N.N."/>
        </authorList>
    </citation>
    <scope>NUCLEOTIDE SEQUENCE [LARGE SCALE GENOMIC DNA]</scope>
    <source>
        <strain evidence="1 2">CGMCC 1.3401</strain>
    </source>
</reference>
<accession>A0A1G4TPE1</accession>
<dbReference type="Proteomes" id="UP000199542">
    <property type="component" value="Unassembled WGS sequence"/>
</dbReference>
<organism evidence="1 2">
    <name type="scientific">Rhizobium mongolense subsp. loessense</name>
    <dbReference type="NCBI Taxonomy" id="158890"/>
    <lineage>
        <taxon>Bacteria</taxon>
        <taxon>Pseudomonadati</taxon>
        <taxon>Pseudomonadota</taxon>
        <taxon>Alphaproteobacteria</taxon>
        <taxon>Hyphomicrobiales</taxon>
        <taxon>Rhizobiaceae</taxon>
        <taxon>Rhizobium/Agrobacterium group</taxon>
        <taxon>Rhizobium</taxon>
    </lineage>
</organism>
<dbReference type="EMBL" id="FMTM01000011">
    <property type="protein sequence ID" value="SCW82635.1"/>
    <property type="molecule type" value="Genomic_DNA"/>
</dbReference>
<evidence type="ECO:0000313" key="1">
    <source>
        <dbReference type="EMBL" id="SCW82635.1"/>
    </source>
</evidence>
<evidence type="ECO:0000313" key="2">
    <source>
        <dbReference type="Proteomes" id="UP000199542"/>
    </source>
</evidence>
<sequence>MQRRFGLNFGRFLEWITEDVSEQATTAEMRRRGAGEAYLIDRMHAAGMIVGDGR</sequence>
<proteinExistence type="predicted"/>
<name>A0A1G4TPE1_9HYPH</name>
<dbReference type="AlphaFoldDB" id="A0A1G4TPE1"/>
<protein>
    <submittedName>
        <fullName evidence="1">Uncharacterized protein</fullName>
    </submittedName>
</protein>
<dbReference type="RefSeq" id="WP_167363990.1">
    <property type="nucleotide sequence ID" value="NZ_FMTM01000011.1"/>
</dbReference>